<reference evidence="1" key="1">
    <citation type="submission" date="2021-06" db="EMBL/GenBank/DDBJ databases">
        <title>Comparative genomics, transcriptomics and evolutionary studies reveal genomic signatures of adaptation to plant cell wall in hemibiotrophic fungi.</title>
        <authorList>
            <consortium name="DOE Joint Genome Institute"/>
            <person name="Baroncelli R."/>
            <person name="Diaz J.F."/>
            <person name="Benocci T."/>
            <person name="Peng M."/>
            <person name="Battaglia E."/>
            <person name="Haridas S."/>
            <person name="Andreopoulos W."/>
            <person name="Labutti K."/>
            <person name="Pangilinan J."/>
            <person name="Floch G.L."/>
            <person name="Makela M.R."/>
            <person name="Henrissat B."/>
            <person name="Grigoriev I.V."/>
            <person name="Crouch J.A."/>
            <person name="De Vries R.P."/>
            <person name="Sukno S.A."/>
            <person name="Thon M.R."/>
        </authorList>
    </citation>
    <scope>NUCLEOTIDE SEQUENCE</scope>
    <source>
        <strain evidence="1">CBS 102054</strain>
    </source>
</reference>
<sequence>MQHFGDQPTRDPIVLVLLLVRASRASHKYRAKVNLERRSRLRRAFCRRSLAHKIRVAQLCNQTLPCRYPGAREREAERERESGKYLRVMDQGGPDTTCMFRRRGLTDKCHLPIAHPCHHSSADCSDVLSPTS</sequence>
<evidence type="ECO:0000313" key="2">
    <source>
        <dbReference type="Proteomes" id="UP001243989"/>
    </source>
</evidence>
<dbReference type="EMBL" id="JAHMHQ010000047">
    <property type="protein sequence ID" value="KAK1621588.1"/>
    <property type="molecule type" value="Genomic_DNA"/>
</dbReference>
<comment type="caution">
    <text evidence="1">The sequence shown here is derived from an EMBL/GenBank/DDBJ whole genome shotgun (WGS) entry which is preliminary data.</text>
</comment>
<accession>A0AAJ0E9B3</accession>
<evidence type="ECO:0000313" key="1">
    <source>
        <dbReference type="EMBL" id="KAK1621588.1"/>
    </source>
</evidence>
<dbReference type="Proteomes" id="UP001243989">
    <property type="component" value="Unassembled WGS sequence"/>
</dbReference>
<organism evidence="1 2">
    <name type="scientific">Colletotrichum phormii</name>
    <dbReference type="NCBI Taxonomy" id="359342"/>
    <lineage>
        <taxon>Eukaryota</taxon>
        <taxon>Fungi</taxon>
        <taxon>Dikarya</taxon>
        <taxon>Ascomycota</taxon>
        <taxon>Pezizomycotina</taxon>
        <taxon>Sordariomycetes</taxon>
        <taxon>Hypocreomycetidae</taxon>
        <taxon>Glomerellales</taxon>
        <taxon>Glomerellaceae</taxon>
        <taxon>Colletotrichum</taxon>
        <taxon>Colletotrichum acutatum species complex</taxon>
    </lineage>
</organism>
<name>A0AAJ0E9B3_9PEZI</name>
<protein>
    <submittedName>
        <fullName evidence="1">Uncharacterized protein</fullName>
    </submittedName>
</protein>
<keyword evidence="2" id="KW-1185">Reference proteome</keyword>
<proteinExistence type="predicted"/>
<dbReference type="AlphaFoldDB" id="A0AAJ0E9B3"/>
<gene>
    <name evidence="1" type="ORF">BDP81DRAFT_174180</name>
</gene>
<dbReference type="GeneID" id="85467060"/>
<dbReference type="RefSeq" id="XP_060437583.1">
    <property type="nucleotide sequence ID" value="XM_060582198.1"/>
</dbReference>